<dbReference type="EMBL" id="JTDW01000001">
    <property type="protein sequence ID" value="KJD37061.1"/>
    <property type="molecule type" value="Genomic_DNA"/>
</dbReference>
<evidence type="ECO:0000313" key="1">
    <source>
        <dbReference type="EMBL" id="KJD37061.1"/>
    </source>
</evidence>
<evidence type="ECO:0000313" key="2">
    <source>
        <dbReference type="Proteomes" id="UP000032578"/>
    </source>
</evidence>
<dbReference type="STRING" id="1435349.PW52_00965"/>
<comment type="caution">
    <text evidence="1">The sequence shown here is derived from an EMBL/GenBank/DDBJ whole genome shotgun (WGS) entry which is preliminary data.</text>
</comment>
<dbReference type="RefSeq" id="WP_044631055.1">
    <property type="nucleotide sequence ID" value="NZ_JTDW01000001.1"/>
</dbReference>
<dbReference type="AlphaFoldDB" id="A0A0D7WD75"/>
<reference evidence="1 2" key="1">
    <citation type="submission" date="2014-11" db="EMBL/GenBank/DDBJ databases">
        <title>Tamlana sedimentorum sp. nov., isolated from shallow sand sediments of the Sea of Japan.</title>
        <authorList>
            <person name="Romanenko L.A."/>
        </authorList>
    </citation>
    <scope>NUCLEOTIDE SEQUENCE [LARGE SCALE GENOMIC DNA]</scope>
    <source>
        <strain evidence="1 2">JCM 19808</strain>
    </source>
</reference>
<dbReference type="Proteomes" id="UP000032578">
    <property type="component" value="Unassembled WGS sequence"/>
</dbReference>
<sequence length="84" mass="10097">MKKSVFFISCDEAKHICDKAQYDEASPWEKFKLSVRLMYCNVTQKYYKRNKKLTKVVKSSNTDCLKPKEREALEMKFKKELTKY</sequence>
<dbReference type="OrthoDB" id="1262821at2"/>
<protein>
    <submittedName>
        <fullName evidence="1">Glycine dehydrogenase</fullName>
    </submittedName>
</protein>
<accession>A0A0D7WD75</accession>
<keyword evidence="2" id="KW-1185">Reference proteome</keyword>
<name>A0A0D7WD75_9FLAO</name>
<proteinExistence type="predicted"/>
<gene>
    <name evidence="1" type="ORF">PW52_00965</name>
</gene>
<organism evidence="1 2">
    <name type="scientific">Neotamlana sedimentorum</name>
    <dbReference type="NCBI Taxonomy" id="1435349"/>
    <lineage>
        <taxon>Bacteria</taxon>
        <taxon>Pseudomonadati</taxon>
        <taxon>Bacteroidota</taxon>
        <taxon>Flavobacteriia</taxon>
        <taxon>Flavobacteriales</taxon>
        <taxon>Flavobacteriaceae</taxon>
        <taxon>Neotamlana</taxon>
    </lineage>
</organism>